<dbReference type="InterPro" id="IPR009646">
    <property type="entry name" value="Root_cap"/>
</dbReference>
<sequence length="510" mass="55537">MVSMARPKMQLSLALLLALVAMAVATPPGIANNPSRARCNIKKYKYCYNLEHVCPKFCPDGQCTVNCVSCKPVCLDGTYAPPDGGDNTSTPPSPSSQYENPPSSPTPTYPTPLPPPPSPETTYPPPSPPAQSKNPPPSPETTYPPPSPPAQWENPPPSPETTYPPPPPPSQSANPPSSPTHTYPPPSPPSPTPTYPPSEPQNPPPPSPPTQSQSPPAPYTPPKTVKCKNKNYTQCYDMKHVCPSSCAGDCEVDCVTCKPVCNCDRPGAVCQDPRFIGGDGTTFYFHGKKDQDFCLVSDPNLHINGHFIGKRNADMKRDFTWVQSIAILFDNHQLFAGALKTSTWDDSIDRLSLTFDGQPVNLPEREGARWQSADTPTVSITRASDTNHVIVEAEGKFKITAKVVPITEEDSRIHNYGITKEDCFAHLDLGFKFYSLSDQVNGVLGQTYKPGYVSHLNIGAKMPVMGGGRDFHSSNLFAPDCAVARFTGISKDHSFKASKMAGHLWLWQWH</sequence>
<feature type="signal peptide" evidence="2">
    <location>
        <begin position="1"/>
        <end position="25"/>
    </location>
</feature>
<dbReference type="Proteomes" id="UP001396334">
    <property type="component" value="Unassembled WGS sequence"/>
</dbReference>
<name>A0ABR2U424_9ROSI</name>
<dbReference type="PRINTS" id="PR01217">
    <property type="entry name" value="PRICHEXTENSN"/>
</dbReference>
<protein>
    <submittedName>
        <fullName evidence="3">Uncharacterized protein</fullName>
    </submittedName>
</protein>
<keyword evidence="2" id="KW-0732">Signal</keyword>
<accession>A0ABR2U424</accession>
<feature type="chain" id="PRO_5047522255" evidence="2">
    <location>
        <begin position="26"/>
        <end position="510"/>
    </location>
</feature>
<dbReference type="PANTHER" id="PTHR31656">
    <property type="entry name" value="ROOT CAP DOMAIN-CONTAINING PROTEIN"/>
    <property type="match status" value="1"/>
</dbReference>
<dbReference type="EMBL" id="JBBPBN010000003">
    <property type="protein sequence ID" value="KAK9044286.1"/>
    <property type="molecule type" value="Genomic_DNA"/>
</dbReference>
<feature type="region of interest" description="Disordered" evidence="1">
    <location>
        <begin position="85"/>
        <end position="222"/>
    </location>
</feature>
<comment type="caution">
    <text evidence="3">The sequence shown here is derived from an EMBL/GenBank/DDBJ whole genome shotgun (WGS) entry which is preliminary data.</text>
</comment>
<feature type="compositionally biased region" description="Polar residues" evidence="1">
    <location>
        <begin position="86"/>
        <end position="100"/>
    </location>
</feature>
<evidence type="ECO:0000313" key="4">
    <source>
        <dbReference type="Proteomes" id="UP001396334"/>
    </source>
</evidence>
<keyword evidence="4" id="KW-1185">Reference proteome</keyword>
<gene>
    <name evidence="3" type="ORF">V6N11_072599</name>
</gene>
<evidence type="ECO:0000256" key="2">
    <source>
        <dbReference type="SAM" id="SignalP"/>
    </source>
</evidence>
<evidence type="ECO:0000256" key="1">
    <source>
        <dbReference type="SAM" id="MobiDB-lite"/>
    </source>
</evidence>
<proteinExistence type="predicted"/>
<organism evidence="3 4">
    <name type="scientific">Hibiscus sabdariffa</name>
    <name type="common">roselle</name>
    <dbReference type="NCBI Taxonomy" id="183260"/>
    <lineage>
        <taxon>Eukaryota</taxon>
        <taxon>Viridiplantae</taxon>
        <taxon>Streptophyta</taxon>
        <taxon>Embryophyta</taxon>
        <taxon>Tracheophyta</taxon>
        <taxon>Spermatophyta</taxon>
        <taxon>Magnoliopsida</taxon>
        <taxon>eudicotyledons</taxon>
        <taxon>Gunneridae</taxon>
        <taxon>Pentapetalae</taxon>
        <taxon>rosids</taxon>
        <taxon>malvids</taxon>
        <taxon>Malvales</taxon>
        <taxon>Malvaceae</taxon>
        <taxon>Malvoideae</taxon>
        <taxon>Hibiscus</taxon>
    </lineage>
</organism>
<feature type="compositionally biased region" description="Pro residues" evidence="1">
    <location>
        <begin position="102"/>
        <end position="221"/>
    </location>
</feature>
<dbReference type="Pfam" id="PF06830">
    <property type="entry name" value="Root_cap"/>
    <property type="match status" value="1"/>
</dbReference>
<reference evidence="3 4" key="1">
    <citation type="journal article" date="2024" name="G3 (Bethesda)">
        <title>Genome assembly of Hibiscus sabdariffa L. provides insights into metabolisms of medicinal natural products.</title>
        <authorList>
            <person name="Kim T."/>
        </authorList>
    </citation>
    <scope>NUCLEOTIDE SEQUENCE [LARGE SCALE GENOMIC DNA]</scope>
    <source>
        <strain evidence="3">TK-2024</strain>
        <tissue evidence="3">Old leaves</tissue>
    </source>
</reference>
<evidence type="ECO:0000313" key="3">
    <source>
        <dbReference type="EMBL" id="KAK9044286.1"/>
    </source>
</evidence>